<dbReference type="InterPro" id="IPR055944">
    <property type="entry name" value="DUF7522"/>
</dbReference>
<comment type="caution">
    <text evidence="1">The sequence shown here is derived from an EMBL/GenBank/DDBJ whole genome shotgun (WGS) entry which is preliminary data.</text>
</comment>
<gene>
    <name evidence="1" type="ORF">NDI89_05285</name>
</gene>
<dbReference type="Proteomes" id="UP001154061">
    <property type="component" value="Unassembled WGS sequence"/>
</dbReference>
<reference evidence="1" key="1">
    <citation type="submission" date="2022-06" db="EMBL/GenBank/DDBJ databases">
        <title>Natrinema sp. a new haloarchaeum isolate from saline soil.</title>
        <authorList>
            <person name="Strakova D."/>
            <person name="Galisteo C."/>
            <person name="Sanchez-Porro C."/>
            <person name="Ventosa A."/>
        </authorList>
    </citation>
    <scope>NUCLEOTIDE SEQUENCE</scope>
    <source>
        <strain evidence="1">S1CR25-10</strain>
    </source>
</reference>
<protein>
    <submittedName>
        <fullName evidence="1">Uncharacterized protein</fullName>
    </submittedName>
</protein>
<evidence type="ECO:0000313" key="2">
    <source>
        <dbReference type="Proteomes" id="UP001154061"/>
    </source>
</evidence>
<evidence type="ECO:0000313" key="1">
    <source>
        <dbReference type="EMBL" id="MDF9744998.1"/>
    </source>
</evidence>
<accession>A0A9Q4KXC0</accession>
<dbReference type="RefSeq" id="WP_277520460.1">
    <property type="nucleotide sequence ID" value="NZ_JAMQOT010000001.1"/>
</dbReference>
<dbReference type="Pfam" id="PF24366">
    <property type="entry name" value="DUF7522"/>
    <property type="match status" value="1"/>
</dbReference>
<dbReference type="AlphaFoldDB" id="A0A9Q4KXC0"/>
<proteinExistence type="predicted"/>
<keyword evidence="2" id="KW-1185">Reference proteome</keyword>
<organism evidence="1 2">
    <name type="scientific">Natrinema salsiterrestre</name>
    <dbReference type="NCBI Taxonomy" id="2950540"/>
    <lineage>
        <taxon>Archaea</taxon>
        <taxon>Methanobacteriati</taxon>
        <taxon>Methanobacteriota</taxon>
        <taxon>Stenosarchaea group</taxon>
        <taxon>Halobacteria</taxon>
        <taxon>Halobacteriales</taxon>
        <taxon>Natrialbaceae</taxon>
        <taxon>Natrinema</taxon>
    </lineage>
</organism>
<sequence>MGTIENTSTFTEFDADAVLETLREIAGGQILAFAEYDAETYNIMYLDERMSQQLGESVADIEEFADKIHSDYRLDFTEKEMYEDVYTELGEVRAFAAFFEGSTIFRFVGETAGLYVSLTMDAPFNAVIEAVYDVIEEA</sequence>
<name>A0A9Q4KXC0_9EURY</name>
<dbReference type="EMBL" id="JAMQOT010000001">
    <property type="protein sequence ID" value="MDF9744998.1"/>
    <property type="molecule type" value="Genomic_DNA"/>
</dbReference>